<dbReference type="GO" id="GO:0006508">
    <property type="term" value="P:proteolysis"/>
    <property type="evidence" value="ECO:0007669"/>
    <property type="project" value="UniProtKB-KW"/>
</dbReference>
<keyword evidence="12" id="KW-1185">Reference proteome</keyword>
<comment type="subcellular location">
    <subcellularLocation>
        <location evidence="1">Secreted</location>
    </subcellularLocation>
</comment>
<gene>
    <name evidence="11" type="ORF">R3W88_001862</name>
</gene>
<dbReference type="GO" id="GO:0004185">
    <property type="term" value="F:serine-type carboxypeptidase activity"/>
    <property type="evidence" value="ECO:0007669"/>
    <property type="project" value="UniProtKB-UniRule"/>
</dbReference>
<evidence type="ECO:0000313" key="12">
    <source>
        <dbReference type="Proteomes" id="UP001311915"/>
    </source>
</evidence>
<dbReference type="Proteomes" id="UP001311915">
    <property type="component" value="Unassembled WGS sequence"/>
</dbReference>
<evidence type="ECO:0000256" key="4">
    <source>
        <dbReference type="ARBA" id="ARBA00022645"/>
    </source>
</evidence>
<evidence type="ECO:0000256" key="6">
    <source>
        <dbReference type="ARBA" id="ARBA00022729"/>
    </source>
</evidence>
<keyword evidence="7 10" id="KW-0378">Hydrolase</keyword>
<feature type="chain" id="PRO_5043085500" description="Carboxypeptidase" evidence="10">
    <location>
        <begin position="25"/>
        <end position="480"/>
    </location>
</feature>
<evidence type="ECO:0000256" key="3">
    <source>
        <dbReference type="ARBA" id="ARBA00022525"/>
    </source>
</evidence>
<dbReference type="GO" id="GO:0005576">
    <property type="term" value="C:extracellular region"/>
    <property type="evidence" value="ECO:0007669"/>
    <property type="project" value="UniProtKB-SubCell"/>
</dbReference>
<evidence type="ECO:0000256" key="8">
    <source>
        <dbReference type="ARBA" id="ARBA00023157"/>
    </source>
</evidence>
<evidence type="ECO:0000256" key="1">
    <source>
        <dbReference type="ARBA" id="ARBA00004613"/>
    </source>
</evidence>
<dbReference type="EMBL" id="JAWPEI010000001">
    <property type="protein sequence ID" value="KAK4738165.1"/>
    <property type="molecule type" value="Genomic_DNA"/>
</dbReference>
<evidence type="ECO:0000256" key="5">
    <source>
        <dbReference type="ARBA" id="ARBA00022670"/>
    </source>
</evidence>
<dbReference type="GO" id="GO:0005773">
    <property type="term" value="C:vacuole"/>
    <property type="evidence" value="ECO:0007669"/>
    <property type="project" value="TreeGrafter"/>
</dbReference>
<dbReference type="PANTHER" id="PTHR11802:SF245">
    <property type="entry name" value="CARBOXYPEPTIDASE"/>
    <property type="match status" value="1"/>
</dbReference>
<reference evidence="11 12" key="1">
    <citation type="submission" date="2023-10" db="EMBL/GenBank/DDBJ databases">
        <title>Genome-Wide Identification Analysis in wild type Solanum Pinnatisectum Reveals Some Genes Defensing Phytophthora Infestans.</title>
        <authorList>
            <person name="Sun C."/>
        </authorList>
    </citation>
    <scope>NUCLEOTIDE SEQUENCE [LARGE SCALE GENOMIC DNA]</scope>
    <source>
        <strain evidence="11">LQN</strain>
        <tissue evidence="11">Leaf</tissue>
    </source>
</reference>
<dbReference type="PRINTS" id="PR00724">
    <property type="entry name" value="CRBOXYPTASEC"/>
</dbReference>
<proteinExistence type="inferred from homology"/>
<keyword evidence="5 10" id="KW-0645">Protease</keyword>
<keyword evidence="9" id="KW-0325">Glycoprotein</keyword>
<keyword evidence="4 10" id="KW-0121">Carboxypeptidase</keyword>
<organism evidence="11 12">
    <name type="scientific">Solanum pinnatisectum</name>
    <name type="common">tansyleaf nightshade</name>
    <dbReference type="NCBI Taxonomy" id="50273"/>
    <lineage>
        <taxon>Eukaryota</taxon>
        <taxon>Viridiplantae</taxon>
        <taxon>Streptophyta</taxon>
        <taxon>Embryophyta</taxon>
        <taxon>Tracheophyta</taxon>
        <taxon>Spermatophyta</taxon>
        <taxon>Magnoliopsida</taxon>
        <taxon>eudicotyledons</taxon>
        <taxon>Gunneridae</taxon>
        <taxon>Pentapetalae</taxon>
        <taxon>asterids</taxon>
        <taxon>lamiids</taxon>
        <taxon>Solanales</taxon>
        <taxon>Solanaceae</taxon>
        <taxon>Solanoideae</taxon>
        <taxon>Solaneae</taxon>
        <taxon>Solanum</taxon>
    </lineage>
</organism>
<keyword evidence="3" id="KW-0964">Secreted</keyword>
<dbReference type="Pfam" id="PF00450">
    <property type="entry name" value="Peptidase_S10"/>
    <property type="match status" value="1"/>
</dbReference>
<dbReference type="PROSITE" id="PS00560">
    <property type="entry name" value="CARBOXYPEPT_SER_HIS"/>
    <property type="match status" value="1"/>
</dbReference>
<comment type="caution">
    <text evidence="11">The sequence shown here is derived from an EMBL/GenBank/DDBJ whole genome shotgun (WGS) entry which is preliminary data.</text>
</comment>
<dbReference type="AlphaFoldDB" id="A0AAV9MM69"/>
<dbReference type="Gene3D" id="3.40.50.1820">
    <property type="entry name" value="alpha/beta hydrolase"/>
    <property type="match status" value="1"/>
</dbReference>
<keyword evidence="6 10" id="KW-0732">Signal</keyword>
<comment type="similarity">
    <text evidence="2 10">Belongs to the peptidase S10 family.</text>
</comment>
<dbReference type="InterPro" id="IPR001563">
    <property type="entry name" value="Peptidase_S10"/>
</dbReference>
<dbReference type="Gene3D" id="6.10.250.940">
    <property type="match status" value="1"/>
</dbReference>
<name>A0AAV9MM69_9SOLN</name>
<dbReference type="EC" id="3.4.16.-" evidence="10"/>
<evidence type="ECO:0000256" key="9">
    <source>
        <dbReference type="ARBA" id="ARBA00023180"/>
    </source>
</evidence>
<protein>
    <recommendedName>
        <fullName evidence="10">Carboxypeptidase</fullName>
        <ecNumber evidence="10">3.4.16.-</ecNumber>
    </recommendedName>
</protein>
<dbReference type="FunFam" id="3.40.50.11320:FF:000002">
    <property type="entry name" value="Carboxypeptidase"/>
    <property type="match status" value="1"/>
</dbReference>
<dbReference type="Gene3D" id="3.40.50.11320">
    <property type="match status" value="1"/>
</dbReference>
<dbReference type="FunFam" id="3.40.50.1820:FF:000030">
    <property type="entry name" value="Carboxypeptidase"/>
    <property type="match status" value="1"/>
</dbReference>
<dbReference type="InterPro" id="IPR033124">
    <property type="entry name" value="Ser_caboxypep_his_AS"/>
</dbReference>
<dbReference type="InterPro" id="IPR018202">
    <property type="entry name" value="Ser_caboxypep_ser_AS"/>
</dbReference>
<keyword evidence="8" id="KW-1015">Disulfide bond</keyword>
<sequence length="480" mass="53923">MGKFTSYFLLFALFFSNFIASSLGKKQSEVLGKFYKAKQDSAFGNGYYEAVENVELDKVILPQEGLKEKDWIKKLPGQPPVKFQQYGGYVTVDESAGRALYYYFTEAENSKSLPLLLWLNGGPGCSSIAYGAMEELGPFRANSDGKTLHRNHYAWNLVANVLFLESPAGVGFSYTNTSSDLNTTGDSRTVNDNVVFLLNRLERFPEYKNRDFYISGESYAGHYVPQLAHAILQHNKLENKTLINLKGIIIGNAVINDDTDIIGTYEYYASHALISDETFLDIKKYCFDYHYNKSNCNDAIAVSNNNLNHIDIYNIYSPFARMEISRNTQKYHQPVRSCLYEQADVQDSLHANVMNIKYDWESCSDPLFYNCKDSPTTIIPLLTESLENGVRVWIFSGDIDGAVPVTSTKKFIKAMNLIVDQPWRSWLSGGEIGGYVETYKGGLTFATVRGAGHEVPSYQPARALSLITHFLSGTLLPGNH</sequence>
<dbReference type="SUPFAM" id="SSF53474">
    <property type="entry name" value="alpha/beta-Hydrolases"/>
    <property type="match status" value="1"/>
</dbReference>
<evidence type="ECO:0000313" key="11">
    <source>
        <dbReference type="EMBL" id="KAK4738165.1"/>
    </source>
</evidence>
<evidence type="ECO:0000256" key="7">
    <source>
        <dbReference type="ARBA" id="ARBA00022801"/>
    </source>
</evidence>
<dbReference type="InterPro" id="IPR029058">
    <property type="entry name" value="AB_hydrolase_fold"/>
</dbReference>
<evidence type="ECO:0000256" key="10">
    <source>
        <dbReference type="RuleBase" id="RU361156"/>
    </source>
</evidence>
<dbReference type="PROSITE" id="PS00131">
    <property type="entry name" value="CARBOXYPEPT_SER_SER"/>
    <property type="match status" value="1"/>
</dbReference>
<evidence type="ECO:0000256" key="2">
    <source>
        <dbReference type="ARBA" id="ARBA00009431"/>
    </source>
</evidence>
<accession>A0AAV9MM69</accession>
<dbReference type="PANTHER" id="PTHR11802">
    <property type="entry name" value="SERINE PROTEASE FAMILY S10 SERINE CARBOXYPEPTIDASE"/>
    <property type="match status" value="1"/>
</dbReference>
<feature type="signal peptide" evidence="10">
    <location>
        <begin position="1"/>
        <end position="24"/>
    </location>
</feature>